<evidence type="ECO:0000256" key="4">
    <source>
        <dbReference type="ARBA" id="ARBA00023136"/>
    </source>
</evidence>
<feature type="transmembrane region" description="Helical" evidence="5">
    <location>
        <begin position="64"/>
        <end position="84"/>
    </location>
</feature>
<gene>
    <name evidence="7" type="ORF">C1645_694969</name>
</gene>
<feature type="transmembrane region" description="Helical" evidence="5">
    <location>
        <begin position="238"/>
        <end position="259"/>
    </location>
</feature>
<feature type="transmembrane region" description="Helical" evidence="5">
    <location>
        <begin position="96"/>
        <end position="115"/>
    </location>
</feature>
<feature type="transmembrane region" description="Helical" evidence="5">
    <location>
        <begin position="122"/>
        <end position="145"/>
    </location>
</feature>
<feature type="region of interest" description="Disordered" evidence="6">
    <location>
        <begin position="1"/>
        <end position="29"/>
    </location>
</feature>
<name>A0A397SRF0_9GLOM</name>
<dbReference type="InterPro" id="IPR006214">
    <property type="entry name" value="Bax_inhibitor_1-related"/>
</dbReference>
<proteinExistence type="inferred from homology"/>
<dbReference type="AlphaFoldDB" id="A0A397SRF0"/>
<dbReference type="OrthoDB" id="7933078at2759"/>
<dbReference type="CDD" id="cd10429">
    <property type="entry name" value="GAAP_like"/>
    <property type="match status" value="1"/>
</dbReference>
<dbReference type="Pfam" id="PF01027">
    <property type="entry name" value="Bax1-I"/>
    <property type="match status" value="1"/>
</dbReference>
<organism evidence="7 8">
    <name type="scientific">Glomus cerebriforme</name>
    <dbReference type="NCBI Taxonomy" id="658196"/>
    <lineage>
        <taxon>Eukaryota</taxon>
        <taxon>Fungi</taxon>
        <taxon>Fungi incertae sedis</taxon>
        <taxon>Mucoromycota</taxon>
        <taxon>Glomeromycotina</taxon>
        <taxon>Glomeromycetes</taxon>
        <taxon>Glomerales</taxon>
        <taxon>Glomeraceae</taxon>
        <taxon>Glomus</taxon>
    </lineage>
</organism>
<reference evidence="7 8" key="1">
    <citation type="submission" date="2018-06" db="EMBL/GenBank/DDBJ databases">
        <title>Comparative genomics reveals the genomic features of Rhizophagus irregularis, R. cerebriforme, R. diaphanum and Gigaspora rosea, and their symbiotic lifestyle signature.</title>
        <authorList>
            <person name="Morin E."/>
            <person name="San Clemente H."/>
            <person name="Chen E.C.H."/>
            <person name="De La Providencia I."/>
            <person name="Hainaut M."/>
            <person name="Kuo A."/>
            <person name="Kohler A."/>
            <person name="Murat C."/>
            <person name="Tang N."/>
            <person name="Roy S."/>
            <person name="Loubradou J."/>
            <person name="Henrissat B."/>
            <person name="Grigoriev I.V."/>
            <person name="Corradi N."/>
            <person name="Roux C."/>
            <person name="Martin F.M."/>
        </authorList>
    </citation>
    <scope>NUCLEOTIDE SEQUENCE [LARGE SCALE GENOMIC DNA]</scope>
    <source>
        <strain evidence="7 8">DAOM 227022</strain>
    </source>
</reference>
<keyword evidence="3 5" id="KW-1133">Transmembrane helix</keyword>
<dbReference type="EMBL" id="QKYT01000252">
    <property type="protein sequence ID" value="RIA88703.1"/>
    <property type="molecule type" value="Genomic_DNA"/>
</dbReference>
<protein>
    <submittedName>
        <fullName evidence="7">Inhibitor of apoptosis-promoting Bax1-domain-containing protein</fullName>
    </submittedName>
</protein>
<comment type="similarity">
    <text evidence="5">Belongs to the BI1 family.</text>
</comment>
<evidence type="ECO:0000256" key="3">
    <source>
        <dbReference type="ARBA" id="ARBA00022989"/>
    </source>
</evidence>
<evidence type="ECO:0000256" key="6">
    <source>
        <dbReference type="SAM" id="MobiDB-lite"/>
    </source>
</evidence>
<evidence type="ECO:0000256" key="2">
    <source>
        <dbReference type="ARBA" id="ARBA00022692"/>
    </source>
</evidence>
<evidence type="ECO:0000313" key="7">
    <source>
        <dbReference type="EMBL" id="RIA88703.1"/>
    </source>
</evidence>
<dbReference type="PANTHER" id="PTHR23291">
    <property type="entry name" value="BAX INHIBITOR-RELATED"/>
    <property type="match status" value="1"/>
</dbReference>
<evidence type="ECO:0000313" key="8">
    <source>
        <dbReference type="Proteomes" id="UP000265703"/>
    </source>
</evidence>
<keyword evidence="4 5" id="KW-0472">Membrane</keyword>
<dbReference type="PANTHER" id="PTHR23291:SF50">
    <property type="entry name" value="PROTEIN LIFEGUARD 4"/>
    <property type="match status" value="1"/>
</dbReference>
<keyword evidence="8" id="KW-1185">Reference proteome</keyword>
<evidence type="ECO:0000256" key="5">
    <source>
        <dbReference type="RuleBase" id="RU004379"/>
    </source>
</evidence>
<dbReference type="Proteomes" id="UP000265703">
    <property type="component" value="Unassembled WGS sequence"/>
</dbReference>
<evidence type="ECO:0000256" key="1">
    <source>
        <dbReference type="ARBA" id="ARBA00004141"/>
    </source>
</evidence>
<sequence>MSYGTPGYSGLPPAYSPVPTAPTAGPSTGEPRDFDEIPDDFTHKVYVTVSEYDVEVRLAFMRKVYSILFAQLFLSTLTAGFMMYNDSFKDWVQTNIWALIVSVIASFVFLLLLAWKRRSYPLNYVFLTGFTLVESYMVGSTVTYIDKSLVLQALILTTGIFIGLTLFTFQSKYDFSGMAPYLFGALWIIVIIGFIGIFFPFDKTFDLIIAIGTAILFCGFIIYDTYNIMNRLSPEEYIVAAVDLYLDFVNLFIAILRILNDLNRD</sequence>
<feature type="transmembrane region" description="Helical" evidence="5">
    <location>
        <begin position="181"/>
        <end position="201"/>
    </location>
</feature>
<dbReference type="GO" id="GO:0016020">
    <property type="term" value="C:membrane"/>
    <property type="evidence" value="ECO:0007669"/>
    <property type="project" value="UniProtKB-SubCell"/>
</dbReference>
<comment type="subcellular location">
    <subcellularLocation>
        <location evidence="1">Membrane</location>
        <topology evidence="1">Multi-pass membrane protein</topology>
    </subcellularLocation>
</comment>
<feature type="transmembrane region" description="Helical" evidence="5">
    <location>
        <begin position="151"/>
        <end position="169"/>
    </location>
</feature>
<feature type="transmembrane region" description="Helical" evidence="5">
    <location>
        <begin position="207"/>
        <end position="226"/>
    </location>
</feature>
<comment type="caution">
    <text evidence="7">The sequence shown here is derived from an EMBL/GenBank/DDBJ whole genome shotgun (WGS) entry which is preliminary data.</text>
</comment>
<accession>A0A397SRF0</accession>
<keyword evidence="2 5" id="KW-0812">Transmembrane</keyword>